<dbReference type="Gene3D" id="2.120.10.80">
    <property type="entry name" value="Kelch-type beta propeller"/>
    <property type="match status" value="1"/>
</dbReference>
<accession>A0A9W4WYK3</accession>
<dbReference type="AlphaFoldDB" id="A0A9W4WYK3"/>
<dbReference type="Proteomes" id="UP001153678">
    <property type="component" value="Unassembled WGS sequence"/>
</dbReference>
<dbReference type="InterPro" id="IPR011498">
    <property type="entry name" value="Kelch_2"/>
</dbReference>
<sequence>MISTSVSYLDFIVESFIPAGRLAHSSVLVERKLYFFGGLDDSIHTFNPKTSQWKTSLIKEKGPERCRNIHVVADNVGKIYIFGGETDENLGSENIHLINDMIILNINKGLN</sequence>
<dbReference type="SUPFAM" id="SSF50965">
    <property type="entry name" value="Galactose oxidase, central domain"/>
    <property type="match status" value="1"/>
</dbReference>
<protein>
    <submittedName>
        <fullName evidence="1">2679_t:CDS:1</fullName>
    </submittedName>
</protein>
<reference evidence="1" key="1">
    <citation type="submission" date="2022-08" db="EMBL/GenBank/DDBJ databases">
        <authorList>
            <person name="Kallberg Y."/>
            <person name="Tangrot J."/>
            <person name="Rosling A."/>
        </authorList>
    </citation>
    <scope>NUCLEOTIDE SEQUENCE</scope>
    <source>
        <strain evidence="1">Wild A</strain>
    </source>
</reference>
<name>A0A9W4WYK3_9GLOM</name>
<dbReference type="Pfam" id="PF07646">
    <property type="entry name" value="Kelch_2"/>
    <property type="match status" value="1"/>
</dbReference>
<organism evidence="1 2">
    <name type="scientific">Funneliformis geosporum</name>
    <dbReference type="NCBI Taxonomy" id="1117311"/>
    <lineage>
        <taxon>Eukaryota</taxon>
        <taxon>Fungi</taxon>
        <taxon>Fungi incertae sedis</taxon>
        <taxon>Mucoromycota</taxon>
        <taxon>Glomeromycotina</taxon>
        <taxon>Glomeromycetes</taxon>
        <taxon>Glomerales</taxon>
        <taxon>Glomeraceae</taxon>
        <taxon>Funneliformis</taxon>
    </lineage>
</organism>
<keyword evidence="2" id="KW-1185">Reference proteome</keyword>
<dbReference type="OrthoDB" id="432528at2759"/>
<proteinExistence type="predicted"/>
<evidence type="ECO:0000313" key="1">
    <source>
        <dbReference type="EMBL" id="CAI2188797.1"/>
    </source>
</evidence>
<dbReference type="EMBL" id="CAMKVN010005410">
    <property type="protein sequence ID" value="CAI2188797.1"/>
    <property type="molecule type" value="Genomic_DNA"/>
</dbReference>
<dbReference type="InterPro" id="IPR015915">
    <property type="entry name" value="Kelch-typ_b-propeller"/>
</dbReference>
<gene>
    <name evidence="1" type="ORF">FWILDA_LOCUS13760</name>
</gene>
<dbReference type="InterPro" id="IPR011043">
    <property type="entry name" value="Gal_Oxase/kelch_b-propeller"/>
</dbReference>
<evidence type="ECO:0000313" key="2">
    <source>
        <dbReference type="Proteomes" id="UP001153678"/>
    </source>
</evidence>
<comment type="caution">
    <text evidence="1">The sequence shown here is derived from an EMBL/GenBank/DDBJ whole genome shotgun (WGS) entry which is preliminary data.</text>
</comment>